<keyword evidence="1" id="KW-1133">Transmembrane helix</keyword>
<protein>
    <submittedName>
        <fullName evidence="2">Uncharacterized protein</fullName>
    </submittedName>
</protein>
<dbReference type="KEGG" id="rbg:BG454_01525"/>
<dbReference type="EMBL" id="CP024899">
    <property type="protein sequence ID" value="ATX64673.1"/>
    <property type="molecule type" value="Genomic_DNA"/>
</dbReference>
<evidence type="ECO:0000256" key="1">
    <source>
        <dbReference type="SAM" id="Phobius"/>
    </source>
</evidence>
<keyword evidence="1" id="KW-0812">Transmembrane</keyword>
<feature type="transmembrane region" description="Helical" evidence="1">
    <location>
        <begin position="31"/>
        <end position="53"/>
    </location>
</feature>
<organism evidence="2 3">
    <name type="scientific">Roseinatronobacter bogoriensis subsp. barguzinensis</name>
    <dbReference type="NCBI Taxonomy" id="441209"/>
    <lineage>
        <taxon>Bacteria</taxon>
        <taxon>Pseudomonadati</taxon>
        <taxon>Pseudomonadota</taxon>
        <taxon>Alphaproteobacteria</taxon>
        <taxon>Rhodobacterales</taxon>
        <taxon>Paracoccaceae</taxon>
        <taxon>Roseinatronobacter</taxon>
    </lineage>
</organism>
<dbReference type="AlphaFoldDB" id="A0A2K8K9W9"/>
<dbReference type="Proteomes" id="UP000228948">
    <property type="component" value="Chromosome"/>
</dbReference>
<name>A0A2K8K9W9_9RHOB</name>
<reference evidence="2 3" key="1">
    <citation type="submission" date="2017-11" db="EMBL/GenBank/DDBJ databases">
        <title>Revised Sequence and Annotation of the Rhodobaca barguzinensis strain alga05 Genome.</title>
        <authorList>
            <person name="Kopejtka K."/>
            <person name="Tomasch J.M."/>
            <person name="Bunk B."/>
            <person name="Koblizek M."/>
        </authorList>
    </citation>
    <scope>NUCLEOTIDE SEQUENCE [LARGE SCALE GENOMIC DNA]</scope>
    <source>
        <strain evidence="3">alga05</strain>
    </source>
</reference>
<proteinExistence type="predicted"/>
<gene>
    <name evidence="2" type="ORF">BG454_01525</name>
</gene>
<keyword evidence="3" id="KW-1185">Reference proteome</keyword>
<keyword evidence="1" id="KW-0472">Membrane</keyword>
<evidence type="ECO:0000313" key="3">
    <source>
        <dbReference type="Proteomes" id="UP000228948"/>
    </source>
</evidence>
<feature type="transmembrane region" description="Helical" evidence="1">
    <location>
        <begin position="7"/>
        <end position="25"/>
    </location>
</feature>
<evidence type="ECO:0000313" key="2">
    <source>
        <dbReference type="EMBL" id="ATX64673.1"/>
    </source>
</evidence>
<accession>A0A2K8K9W9</accession>
<sequence length="77" mass="8708">MHVIRFLIIMLASALAMGVFIRMSGGSWGQTAAMVVGTMVFLQFLYLTLIFYLTWHRSQRKSQPVRDSRNAITRSGA</sequence>